<organism evidence="2 3">
    <name type="scientific">Fusarium albosuccineum</name>
    <dbReference type="NCBI Taxonomy" id="1237068"/>
    <lineage>
        <taxon>Eukaryota</taxon>
        <taxon>Fungi</taxon>
        <taxon>Dikarya</taxon>
        <taxon>Ascomycota</taxon>
        <taxon>Pezizomycotina</taxon>
        <taxon>Sordariomycetes</taxon>
        <taxon>Hypocreomycetidae</taxon>
        <taxon>Hypocreales</taxon>
        <taxon>Nectriaceae</taxon>
        <taxon>Fusarium</taxon>
        <taxon>Fusarium decemcellulare species complex</taxon>
    </lineage>
</organism>
<gene>
    <name evidence="2" type="ORF">FALBO_5747</name>
</gene>
<feature type="compositionally biased region" description="Basic residues" evidence="1">
    <location>
        <begin position="18"/>
        <end position="34"/>
    </location>
</feature>
<evidence type="ECO:0000313" key="2">
    <source>
        <dbReference type="EMBL" id="KAF4467391.1"/>
    </source>
</evidence>
<evidence type="ECO:0000313" key="3">
    <source>
        <dbReference type="Proteomes" id="UP000554235"/>
    </source>
</evidence>
<name>A0A8H4LEQ9_9HYPO</name>
<dbReference type="AlphaFoldDB" id="A0A8H4LEQ9"/>
<evidence type="ECO:0000256" key="1">
    <source>
        <dbReference type="SAM" id="MobiDB-lite"/>
    </source>
</evidence>
<feature type="compositionally biased region" description="Basic and acidic residues" evidence="1">
    <location>
        <begin position="35"/>
        <end position="51"/>
    </location>
</feature>
<feature type="region of interest" description="Disordered" evidence="1">
    <location>
        <begin position="1"/>
        <end position="74"/>
    </location>
</feature>
<protein>
    <submittedName>
        <fullName evidence="2">Uncharacterized protein</fullName>
    </submittedName>
</protein>
<proteinExistence type="predicted"/>
<feature type="compositionally biased region" description="Basic and acidic residues" evidence="1">
    <location>
        <begin position="1"/>
        <end position="11"/>
    </location>
</feature>
<dbReference type="Proteomes" id="UP000554235">
    <property type="component" value="Unassembled WGS sequence"/>
</dbReference>
<sequence length="325" mass="38127">MNTNSENDRPPTPESARTGRRRDKQRENRKKSRKQRQETQHEGTELPRPDKPSVFTPSNNLPESPSDDDSQRSRVSLAATKRFSLELFTKDTRKTDLDLQFLTLREMRDDPHDLGSFRRVLDLSLDVPDIPTEEDKGYKGDLLEISSVSALAWESQFEAHFVQTMSFGSILEMQAFAKNKTRKLECHRQHLMNLITLVQESELEIRLWLQAIIPIPCYTEPWYKVIETICKLQGICLAYRYTLVVLKEVTQALVLLLDTIGERVDIVQREYKEYEEAQRQCEWVLGLRCTMRHLYEQVELEPRFSRDWQSVQKQIKDQGEFLYSG</sequence>
<reference evidence="2 3" key="1">
    <citation type="submission" date="2020-01" db="EMBL/GenBank/DDBJ databases">
        <title>Identification and distribution of gene clusters putatively required for synthesis of sphingolipid metabolism inhibitors in phylogenetically diverse species of the filamentous fungus Fusarium.</title>
        <authorList>
            <person name="Kim H.-S."/>
            <person name="Busman M."/>
            <person name="Brown D.W."/>
            <person name="Divon H."/>
            <person name="Uhlig S."/>
            <person name="Proctor R.H."/>
        </authorList>
    </citation>
    <scope>NUCLEOTIDE SEQUENCE [LARGE SCALE GENOMIC DNA]</scope>
    <source>
        <strain evidence="2 3">NRRL 20459</strain>
    </source>
</reference>
<keyword evidence="3" id="KW-1185">Reference proteome</keyword>
<accession>A0A8H4LEQ9</accession>
<dbReference type="EMBL" id="JAADYS010000754">
    <property type="protein sequence ID" value="KAF4467391.1"/>
    <property type="molecule type" value="Genomic_DNA"/>
</dbReference>
<comment type="caution">
    <text evidence="2">The sequence shown here is derived from an EMBL/GenBank/DDBJ whole genome shotgun (WGS) entry which is preliminary data.</text>
</comment>